<protein>
    <submittedName>
        <fullName evidence="8">Cell cycle control protein 50A</fullName>
    </submittedName>
</protein>
<evidence type="ECO:0000256" key="5">
    <source>
        <dbReference type="ARBA" id="ARBA00023136"/>
    </source>
</evidence>
<evidence type="ECO:0000256" key="3">
    <source>
        <dbReference type="ARBA" id="ARBA00022692"/>
    </source>
</evidence>
<evidence type="ECO:0000256" key="7">
    <source>
        <dbReference type="SAM" id="Phobius"/>
    </source>
</evidence>
<dbReference type="GO" id="GO:0005886">
    <property type="term" value="C:plasma membrane"/>
    <property type="evidence" value="ECO:0007669"/>
    <property type="project" value="TreeGrafter"/>
</dbReference>
<feature type="transmembrane region" description="Helical" evidence="7">
    <location>
        <begin position="37"/>
        <end position="58"/>
    </location>
</feature>
<sequence length="356" mass="40044">MSEGTIESQQELVNKPKDSSFHQQRLPAWRPILTARFVSPIFLVIGILFIPIGIVLLVTSSRVFERVIEYTHCERSDANNTSSFRVLCSEEVRKPSFFSQYSFCPCQQSFTLDSDLKGDVYFYYGLSNFYQNHRRYVMSKDDMQLHGDSNPLSAACDPFRTNPEGKSYAPCGAIAMSLFNDTFQLMYNGQSSAPLSPPVNVPLTSSGIAWRTDVEQKFGRPPASIWANTVKPDSWPRTALERSPNAYSGDEELIVWMRVAALPTFRKLHRILVAHDRFSEGLPAGDYTLNIGYAYPVTQFGGTKRFIISTSSWLGGRNPTLGIAYLVMGSISLLLGLLFLGLHYRFPRRVGTTLRS</sequence>
<dbReference type="GO" id="GO:0005783">
    <property type="term" value="C:endoplasmic reticulum"/>
    <property type="evidence" value="ECO:0007669"/>
    <property type="project" value="TreeGrafter"/>
</dbReference>
<evidence type="ECO:0000256" key="1">
    <source>
        <dbReference type="ARBA" id="ARBA00004141"/>
    </source>
</evidence>
<dbReference type="GO" id="GO:0005794">
    <property type="term" value="C:Golgi apparatus"/>
    <property type="evidence" value="ECO:0007669"/>
    <property type="project" value="TreeGrafter"/>
</dbReference>
<keyword evidence="4 7" id="KW-1133">Transmembrane helix</keyword>
<keyword evidence="9" id="KW-1185">Reference proteome</keyword>
<gene>
    <name evidence="8" type="ORF">FGIG_00294</name>
</gene>
<dbReference type="PANTHER" id="PTHR10926:SF0">
    <property type="entry name" value="CDC50, ISOFORM A"/>
    <property type="match status" value="1"/>
</dbReference>
<name>A0A504YJI3_FASGI</name>
<feature type="transmembrane region" description="Helical" evidence="7">
    <location>
        <begin position="323"/>
        <end position="346"/>
    </location>
</feature>
<dbReference type="OrthoDB" id="340608at2759"/>
<organism evidence="8 9">
    <name type="scientific">Fasciola gigantica</name>
    <name type="common">Giant liver fluke</name>
    <dbReference type="NCBI Taxonomy" id="46835"/>
    <lineage>
        <taxon>Eukaryota</taxon>
        <taxon>Metazoa</taxon>
        <taxon>Spiralia</taxon>
        <taxon>Lophotrochozoa</taxon>
        <taxon>Platyhelminthes</taxon>
        <taxon>Trematoda</taxon>
        <taxon>Digenea</taxon>
        <taxon>Plagiorchiida</taxon>
        <taxon>Echinostomata</taxon>
        <taxon>Echinostomatoidea</taxon>
        <taxon>Fasciolidae</taxon>
        <taxon>Fasciola</taxon>
    </lineage>
</organism>
<comment type="similarity">
    <text evidence="2 6">Belongs to the CDC50/LEM3 family.</text>
</comment>
<keyword evidence="5 6" id="KW-0472">Membrane</keyword>
<proteinExistence type="inferred from homology"/>
<comment type="subcellular location">
    <subcellularLocation>
        <location evidence="1">Membrane</location>
        <topology evidence="1">Multi-pass membrane protein</topology>
    </subcellularLocation>
</comment>
<dbReference type="InterPro" id="IPR005045">
    <property type="entry name" value="CDC50/LEM3_fam"/>
</dbReference>
<dbReference type="Pfam" id="PF03381">
    <property type="entry name" value="CDC50"/>
    <property type="match status" value="1"/>
</dbReference>
<dbReference type="AlphaFoldDB" id="A0A504YJI3"/>
<accession>A0A504YJI3</accession>
<evidence type="ECO:0000313" key="9">
    <source>
        <dbReference type="Proteomes" id="UP000316759"/>
    </source>
</evidence>
<dbReference type="PIRSF" id="PIRSF015840">
    <property type="entry name" value="DUF284_TM_euk"/>
    <property type="match status" value="1"/>
</dbReference>
<dbReference type="STRING" id="46835.A0A504YJI3"/>
<dbReference type="PANTHER" id="PTHR10926">
    <property type="entry name" value="CELL CYCLE CONTROL PROTEIN 50"/>
    <property type="match status" value="1"/>
</dbReference>
<keyword evidence="3 7" id="KW-0812">Transmembrane</keyword>
<evidence type="ECO:0000256" key="2">
    <source>
        <dbReference type="ARBA" id="ARBA00009457"/>
    </source>
</evidence>
<comment type="caution">
    <text evidence="8">The sequence shown here is derived from an EMBL/GenBank/DDBJ whole genome shotgun (WGS) entry which is preliminary data.</text>
</comment>
<dbReference type="EMBL" id="SUNJ01007540">
    <property type="protein sequence ID" value="TPP61902.1"/>
    <property type="molecule type" value="Genomic_DNA"/>
</dbReference>
<evidence type="ECO:0000256" key="6">
    <source>
        <dbReference type="PIRNR" id="PIRNR015840"/>
    </source>
</evidence>
<reference evidence="8 9" key="1">
    <citation type="submission" date="2019-04" db="EMBL/GenBank/DDBJ databases">
        <title>Annotation for the trematode Fasciola gigantica.</title>
        <authorList>
            <person name="Choi Y.-J."/>
        </authorList>
    </citation>
    <scope>NUCLEOTIDE SEQUENCE [LARGE SCALE GENOMIC DNA]</scope>
    <source>
        <strain evidence="8">Uganda_cow_1</strain>
    </source>
</reference>
<evidence type="ECO:0000256" key="4">
    <source>
        <dbReference type="ARBA" id="ARBA00022989"/>
    </source>
</evidence>
<evidence type="ECO:0000313" key="8">
    <source>
        <dbReference type="EMBL" id="TPP61902.1"/>
    </source>
</evidence>
<dbReference type="Proteomes" id="UP000316759">
    <property type="component" value="Unassembled WGS sequence"/>
</dbReference>